<dbReference type="RefSeq" id="WP_191266536.1">
    <property type="nucleotide sequence ID" value="NZ_BMXJ01000001.1"/>
</dbReference>
<proteinExistence type="predicted"/>
<name>A0ABR9HM88_9ACTN</name>
<reference evidence="1 2" key="1">
    <citation type="submission" date="2020-10" db="EMBL/GenBank/DDBJ databases">
        <title>Sequencing the genomes of 1000 actinobacteria strains.</title>
        <authorList>
            <person name="Klenk H.-P."/>
        </authorList>
    </citation>
    <scope>NUCLEOTIDE SEQUENCE [LARGE SCALE GENOMIC DNA]</scope>
    <source>
        <strain evidence="1 2">DSM 45157</strain>
    </source>
</reference>
<sequence length="466" mass="51241">MTQIFVSSRIFGAATLAAAVDSGLFGDERRILLTVDNSDVPEAVTSLSAAAGFEAIRRRFDDVLSYNDLIWPQHPSHWQAHQSDIPIIRRLLDNHLRLGGEEPELVVEALQGQPARGLIQLFDDARLTLYSDGLASHGPSRRRLKREDGSRFERLIHLGLVPGVDPLVLSEYGVAPAVVPAEAFRTVISEIAKYAEVVPTARAGEPAPAMVVGQYLASLELISEREETDLTARAVTACAKAGHRSVVFKPHPMNASQTLPAVQAAADRVGVELKVLEGAVPVEAWYEVSPPALVAGCFSTSLSTANTIYDIPVATVGTETLLERLKPYENNNRIPLTIADTTMPRLMDDGRIIPPSIGPERYQEELAPLVRAIAYCMQAAIYPHLRESAEAYIRNYEGDPLRHFKRKRIQALGMSAPRARVPIQQQPLVQALLRHQARNLLNKAPTLRAAATGTLSRIRDLRRARR</sequence>
<organism evidence="1 2">
    <name type="scientific">Nocardiopsis terrae</name>
    <dbReference type="NCBI Taxonomy" id="372655"/>
    <lineage>
        <taxon>Bacteria</taxon>
        <taxon>Bacillati</taxon>
        <taxon>Actinomycetota</taxon>
        <taxon>Actinomycetes</taxon>
        <taxon>Streptosporangiales</taxon>
        <taxon>Nocardiopsidaceae</taxon>
        <taxon>Nocardiopsis</taxon>
    </lineage>
</organism>
<accession>A0ABR9HM88</accession>
<dbReference type="EMBL" id="JADBDY010000001">
    <property type="protein sequence ID" value="MBE1460129.1"/>
    <property type="molecule type" value="Genomic_DNA"/>
</dbReference>
<keyword evidence="2" id="KW-1185">Reference proteome</keyword>
<dbReference type="Proteomes" id="UP000598217">
    <property type="component" value="Unassembled WGS sequence"/>
</dbReference>
<gene>
    <name evidence="1" type="ORF">H4W79_004343</name>
</gene>
<dbReference type="InterPro" id="IPR010866">
    <property type="entry name" value="A-2_8-polyST"/>
</dbReference>
<evidence type="ECO:0000313" key="1">
    <source>
        <dbReference type="EMBL" id="MBE1460129.1"/>
    </source>
</evidence>
<dbReference type="Pfam" id="PF07388">
    <property type="entry name" value="A-2_8-polyST"/>
    <property type="match status" value="1"/>
</dbReference>
<evidence type="ECO:0000313" key="2">
    <source>
        <dbReference type="Proteomes" id="UP000598217"/>
    </source>
</evidence>
<protein>
    <recommendedName>
        <fullName evidence="3">Capsule polysaccharide biosynthesis protein</fullName>
    </recommendedName>
</protein>
<evidence type="ECO:0008006" key="3">
    <source>
        <dbReference type="Google" id="ProtNLM"/>
    </source>
</evidence>
<comment type="caution">
    <text evidence="1">The sequence shown here is derived from an EMBL/GenBank/DDBJ whole genome shotgun (WGS) entry which is preliminary data.</text>
</comment>